<dbReference type="PANTHER" id="PTHR43031">
    <property type="entry name" value="FAD-DEPENDENT OXIDOREDUCTASE"/>
    <property type="match status" value="1"/>
</dbReference>
<evidence type="ECO:0000259" key="1">
    <source>
        <dbReference type="PROSITE" id="PS50206"/>
    </source>
</evidence>
<keyword evidence="3" id="KW-1185">Reference proteome</keyword>
<dbReference type="AlphaFoldDB" id="A0A4U6D7E8"/>
<dbReference type="CDD" id="cd00158">
    <property type="entry name" value="RHOD"/>
    <property type="match status" value="1"/>
</dbReference>
<dbReference type="InterPro" id="IPR050229">
    <property type="entry name" value="GlpE_sulfurtransferase"/>
</dbReference>
<evidence type="ECO:0000313" key="2">
    <source>
        <dbReference type="EMBL" id="TKT92058.1"/>
    </source>
</evidence>
<reference evidence="2 3" key="1">
    <citation type="submission" date="2019-05" db="EMBL/GenBank/DDBJ databases">
        <title>Dyadobacter AR-3-8 sp. nov., isolated from arctic soil.</title>
        <authorList>
            <person name="Chaudhary D.K."/>
        </authorList>
    </citation>
    <scope>NUCLEOTIDE SEQUENCE [LARGE SCALE GENOMIC DNA]</scope>
    <source>
        <strain evidence="2 3">AR-3-8</strain>
    </source>
</reference>
<dbReference type="EMBL" id="SZVO01000005">
    <property type="protein sequence ID" value="TKT92058.1"/>
    <property type="molecule type" value="Genomic_DNA"/>
</dbReference>
<evidence type="ECO:0000313" key="3">
    <source>
        <dbReference type="Proteomes" id="UP000304900"/>
    </source>
</evidence>
<name>A0A4U6D7E8_9BACT</name>
<dbReference type="PROSITE" id="PS50206">
    <property type="entry name" value="RHODANESE_3"/>
    <property type="match status" value="1"/>
</dbReference>
<gene>
    <name evidence="2" type="ORF">FDK13_13060</name>
</gene>
<accession>A0A4U6D7E8</accession>
<dbReference type="SMART" id="SM00450">
    <property type="entry name" value="RHOD"/>
    <property type="match status" value="1"/>
</dbReference>
<proteinExistence type="predicted"/>
<dbReference type="InterPro" id="IPR036873">
    <property type="entry name" value="Rhodanese-like_dom_sf"/>
</dbReference>
<organism evidence="2 3">
    <name type="scientific">Dyadobacter frigoris</name>
    <dbReference type="NCBI Taxonomy" id="2576211"/>
    <lineage>
        <taxon>Bacteria</taxon>
        <taxon>Pseudomonadati</taxon>
        <taxon>Bacteroidota</taxon>
        <taxon>Cytophagia</taxon>
        <taxon>Cytophagales</taxon>
        <taxon>Spirosomataceae</taxon>
        <taxon>Dyadobacter</taxon>
    </lineage>
</organism>
<protein>
    <submittedName>
        <fullName evidence="2">Rhodanese-like domain-containing protein</fullName>
    </submittedName>
</protein>
<dbReference type="Proteomes" id="UP000304900">
    <property type="component" value="Unassembled WGS sequence"/>
</dbReference>
<feature type="domain" description="Rhodanese" evidence="1">
    <location>
        <begin position="22"/>
        <end position="99"/>
    </location>
</feature>
<comment type="caution">
    <text evidence="2">The sequence shown here is derived from an EMBL/GenBank/DDBJ whole genome shotgun (WGS) entry which is preliminary data.</text>
</comment>
<dbReference type="InterPro" id="IPR001763">
    <property type="entry name" value="Rhodanese-like_dom"/>
</dbReference>
<dbReference type="Pfam" id="PF00581">
    <property type="entry name" value="Rhodanese"/>
    <property type="match status" value="1"/>
</dbReference>
<dbReference type="RefSeq" id="WP_137340428.1">
    <property type="nucleotide sequence ID" value="NZ_BSQH01000006.1"/>
</dbReference>
<dbReference type="PANTHER" id="PTHR43031:SF17">
    <property type="entry name" value="SULFURTRANSFERASE YTWF-RELATED"/>
    <property type="match status" value="1"/>
</dbReference>
<dbReference type="Gene3D" id="3.40.250.10">
    <property type="entry name" value="Rhodanese-like domain"/>
    <property type="match status" value="1"/>
</dbReference>
<dbReference type="SUPFAM" id="SSF52821">
    <property type="entry name" value="Rhodanese/Cell cycle control phosphatase"/>
    <property type="match status" value="1"/>
</dbReference>
<sequence>MDIKVEELKERLDKGEALNFYDVREEHEYEEDNLGATLIPLAELPDHLDELEPLKDEEIIIHCRSGARSGKAQAFLESRGFTNVRNVIGGILAYRELEEEA</sequence>
<dbReference type="OrthoDB" id="9808735at2"/>